<sequence length="396" mass="45376">MYPDHIAKIAKEFCYQMVCQGDPVWPKNIQLSEGQQARIKEVCTPLSSHIDVKVTLKSLSASPEKFVRSLAYILSEYEREHLAPNPYDVRRLPLPRLFAISPSPSFHWKFVTISVNSLCCFTKEKLPRGYNAQLDLFYKYFDFKSLGFKSIDYLHPGGLNDVLFANTIKSDDFEYEEVERMYHPIFIDPGRKAVYTAAIGLDTMDHQIRRCSTKEYYNLTGSTKYSSRLQRLKNMKDLTIIETNIPTQKTCSSISYEDLFNISLTININYSISMRAPEIMKQNKEKEAKKIEECGQKAAAKQKKWQVETFNVSRKKREAAGDLLVVTVDEFNTSRICCRCGTDSLDGVAHVKGHSVPVCKTCNTLWQRDVNAAKNMMTISLSIWKGTGRPKVYSRD</sequence>
<protein>
    <recommendedName>
        <fullName evidence="2">Cas12f1-like TNB domain-containing protein</fullName>
    </recommendedName>
</protein>
<gene>
    <name evidence="3" type="ORF">MFLAVUS_010101</name>
</gene>
<dbReference type="EMBL" id="BAABUK010000033">
    <property type="protein sequence ID" value="GAA5816571.1"/>
    <property type="molecule type" value="Genomic_DNA"/>
</dbReference>
<accession>A0ABP9ZBW7</accession>
<evidence type="ECO:0000313" key="4">
    <source>
        <dbReference type="Proteomes" id="UP001473302"/>
    </source>
</evidence>
<feature type="domain" description="Cas12f1-like TNB" evidence="2">
    <location>
        <begin position="324"/>
        <end position="376"/>
    </location>
</feature>
<comment type="caution">
    <text evidence="3">The sequence shown here is derived from an EMBL/GenBank/DDBJ whole genome shotgun (WGS) entry which is preliminary data.</text>
</comment>
<dbReference type="Proteomes" id="UP001473302">
    <property type="component" value="Unassembled WGS sequence"/>
</dbReference>
<dbReference type="Pfam" id="PF07282">
    <property type="entry name" value="Cas12f1-like_TNB"/>
    <property type="match status" value="1"/>
</dbReference>
<evidence type="ECO:0000313" key="3">
    <source>
        <dbReference type="EMBL" id="GAA5816571.1"/>
    </source>
</evidence>
<name>A0ABP9ZBW7_9FUNG</name>
<proteinExistence type="predicted"/>
<organism evidence="3 4">
    <name type="scientific">Mucor flavus</name>
    <dbReference type="NCBI Taxonomy" id="439312"/>
    <lineage>
        <taxon>Eukaryota</taxon>
        <taxon>Fungi</taxon>
        <taxon>Fungi incertae sedis</taxon>
        <taxon>Mucoromycota</taxon>
        <taxon>Mucoromycotina</taxon>
        <taxon>Mucoromycetes</taxon>
        <taxon>Mucorales</taxon>
        <taxon>Mucorineae</taxon>
        <taxon>Mucoraceae</taxon>
        <taxon>Mucor</taxon>
    </lineage>
</organism>
<reference evidence="3 4" key="1">
    <citation type="submission" date="2024-04" db="EMBL/GenBank/DDBJ databases">
        <title>genome sequences of Mucor flavus KT1a and Helicostylum pulchrum KT1b strains isolated from the surface of a dry-aged beef.</title>
        <authorList>
            <person name="Toyotome T."/>
            <person name="Hosono M."/>
            <person name="Torimaru M."/>
            <person name="Fukuda K."/>
            <person name="Mikami N."/>
        </authorList>
    </citation>
    <scope>NUCLEOTIDE SEQUENCE [LARGE SCALE GENOMIC DNA]</scope>
    <source>
        <strain evidence="3 4">KT1a</strain>
    </source>
</reference>
<evidence type="ECO:0000256" key="1">
    <source>
        <dbReference type="ARBA" id="ARBA00023125"/>
    </source>
</evidence>
<dbReference type="InterPro" id="IPR010095">
    <property type="entry name" value="Cas12f1-like_TNB"/>
</dbReference>
<evidence type="ECO:0000259" key="2">
    <source>
        <dbReference type="Pfam" id="PF07282"/>
    </source>
</evidence>
<keyword evidence="1" id="KW-0238">DNA-binding</keyword>
<keyword evidence="4" id="KW-1185">Reference proteome</keyword>